<dbReference type="SUPFAM" id="SSF143865">
    <property type="entry name" value="CorA soluble domain-like"/>
    <property type="match status" value="1"/>
</dbReference>
<evidence type="ECO:0000256" key="6">
    <source>
        <dbReference type="ARBA" id="ARBA00022842"/>
    </source>
</evidence>
<comment type="subcellular location">
    <subcellularLocation>
        <location evidence="1">Cell membrane</location>
        <topology evidence="1">Multi-pass membrane protein</topology>
    </subcellularLocation>
</comment>
<dbReference type="Pfam" id="PF01544">
    <property type="entry name" value="CorA"/>
    <property type="match status" value="1"/>
</dbReference>
<evidence type="ECO:0000256" key="2">
    <source>
        <dbReference type="ARBA" id="ARBA00009765"/>
    </source>
</evidence>
<feature type="transmembrane region" description="Helical" evidence="12">
    <location>
        <begin position="203"/>
        <end position="222"/>
    </location>
</feature>
<evidence type="ECO:0000256" key="1">
    <source>
        <dbReference type="ARBA" id="ARBA00004651"/>
    </source>
</evidence>
<keyword evidence="4" id="KW-1003">Cell membrane</keyword>
<organism evidence="13 14">
    <name type="scientific">Anaerotruncus colihominis</name>
    <dbReference type="NCBI Taxonomy" id="169435"/>
    <lineage>
        <taxon>Bacteria</taxon>
        <taxon>Bacillati</taxon>
        <taxon>Bacillota</taxon>
        <taxon>Clostridia</taxon>
        <taxon>Eubacteriales</taxon>
        <taxon>Oscillospiraceae</taxon>
        <taxon>Anaerotruncus</taxon>
    </lineage>
</organism>
<dbReference type="Gene3D" id="1.20.58.340">
    <property type="entry name" value="Magnesium transport protein CorA, transmembrane region"/>
    <property type="match status" value="2"/>
</dbReference>
<feature type="transmembrane region" description="Helical" evidence="12">
    <location>
        <begin position="234"/>
        <end position="254"/>
    </location>
</feature>
<dbReference type="PANTHER" id="PTHR46494:SF1">
    <property type="entry name" value="CORA FAMILY METAL ION TRANSPORTER (EUROFUNG)"/>
    <property type="match status" value="1"/>
</dbReference>
<reference evidence="13 14" key="1">
    <citation type="submission" date="2018-08" db="EMBL/GenBank/DDBJ databases">
        <title>Murine metabolic-syndrome-specific gut microbial biobank.</title>
        <authorList>
            <person name="Liu C."/>
        </authorList>
    </citation>
    <scope>NUCLEOTIDE SEQUENCE [LARGE SCALE GENOMIC DNA]</scope>
    <source>
        <strain evidence="13 14">28</strain>
    </source>
</reference>
<evidence type="ECO:0000256" key="3">
    <source>
        <dbReference type="ARBA" id="ARBA00022448"/>
    </source>
</evidence>
<dbReference type="InterPro" id="IPR045861">
    <property type="entry name" value="CorA_cytoplasmic_dom"/>
</dbReference>
<protein>
    <recommendedName>
        <fullName evidence="15">Magnesium transport protein CorA</fullName>
    </recommendedName>
</protein>
<evidence type="ECO:0000256" key="9">
    <source>
        <dbReference type="ARBA" id="ARBA00023136"/>
    </source>
</evidence>
<keyword evidence="9 12" id="KW-0472">Membrane</keyword>
<dbReference type="SUPFAM" id="SSF144083">
    <property type="entry name" value="Magnesium transport protein CorA, transmembrane region"/>
    <property type="match status" value="1"/>
</dbReference>
<gene>
    <name evidence="13" type="ORF">D0435_01355</name>
</gene>
<comment type="caution">
    <text evidence="13">The sequence shown here is derived from an EMBL/GenBank/DDBJ whole genome shotgun (WGS) entry which is preliminary data.</text>
</comment>
<dbReference type="InterPro" id="IPR002523">
    <property type="entry name" value="MgTranspt_CorA/ZnTranspt_ZntB"/>
</dbReference>
<dbReference type="RefSeq" id="WP_160200615.1">
    <property type="nucleotide sequence ID" value="NZ_QXWK01000001.1"/>
</dbReference>
<evidence type="ECO:0000313" key="14">
    <source>
        <dbReference type="Proteomes" id="UP000446866"/>
    </source>
</evidence>
<dbReference type="GO" id="GO:0000287">
    <property type="term" value="F:magnesium ion binding"/>
    <property type="evidence" value="ECO:0007669"/>
    <property type="project" value="TreeGrafter"/>
</dbReference>
<dbReference type="InterPro" id="IPR045863">
    <property type="entry name" value="CorA_TM1_TM2"/>
</dbReference>
<evidence type="ECO:0000256" key="5">
    <source>
        <dbReference type="ARBA" id="ARBA00022692"/>
    </source>
</evidence>
<dbReference type="GO" id="GO:0005886">
    <property type="term" value="C:plasma membrane"/>
    <property type="evidence" value="ECO:0007669"/>
    <property type="project" value="UniProtKB-SubCell"/>
</dbReference>
<dbReference type="AlphaFoldDB" id="A0A845QGW1"/>
<dbReference type="GO" id="GO:0015095">
    <property type="term" value="F:magnesium ion transmembrane transporter activity"/>
    <property type="evidence" value="ECO:0007669"/>
    <property type="project" value="TreeGrafter"/>
</dbReference>
<keyword evidence="3" id="KW-0813">Transport</keyword>
<evidence type="ECO:0000256" key="11">
    <source>
        <dbReference type="ARBA" id="ARBA00045497"/>
    </source>
</evidence>
<evidence type="ECO:0000313" key="13">
    <source>
        <dbReference type="EMBL" id="NBH60321.1"/>
    </source>
</evidence>
<accession>A0A845QGW1</accession>
<dbReference type="EMBL" id="QXWK01000001">
    <property type="protein sequence ID" value="NBH60321.1"/>
    <property type="molecule type" value="Genomic_DNA"/>
</dbReference>
<keyword evidence="5 12" id="KW-0812">Transmembrane</keyword>
<dbReference type="FunFam" id="1.20.58.340:FF:000004">
    <property type="entry name" value="Magnesium transport protein CorA"/>
    <property type="match status" value="1"/>
</dbReference>
<proteinExistence type="inferred from homology"/>
<evidence type="ECO:0000256" key="8">
    <source>
        <dbReference type="ARBA" id="ARBA00023065"/>
    </source>
</evidence>
<evidence type="ECO:0000256" key="10">
    <source>
        <dbReference type="ARBA" id="ARBA00034269"/>
    </source>
</evidence>
<keyword evidence="14" id="KW-1185">Reference proteome</keyword>
<keyword evidence="8" id="KW-0406">Ion transport</keyword>
<dbReference type="PANTHER" id="PTHR46494">
    <property type="entry name" value="CORA FAMILY METAL ION TRANSPORTER (EUROFUNG)"/>
    <property type="match status" value="1"/>
</dbReference>
<name>A0A845QGW1_9FIRM</name>
<evidence type="ECO:0000256" key="12">
    <source>
        <dbReference type="SAM" id="Phobius"/>
    </source>
</evidence>
<sequence>MIKILEEKDVSTLKEYVNDDIIRRLDDSRSFFTVLSERTYFLTFYWMDGKKVTIFADKNHLLIASDSTAICEFAQNIDTPFDGVLQLHEFLLEMTASDVHKLESLENLIISLEDKLLMDSTPGKDGISDIVKVRKDLIKVKRYYEQMEFLTDALCAVDSSFAYIDKKFDRLLEFTFHLQTYLESVREAYQSQIDIEQNNIMKVFTVVTSIFLPLSLIAAWYGMNFSLPEYQWSYGYPFVVSLSLGLVVGLLIFFRKKKWF</sequence>
<evidence type="ECO:0008006" key="15">
    <source>
        <dbReference type="Google" id="ProtNLM"/>
    </source>
</evidence>
<keyword evidence="6" id="KW-0460">Magnesium</keyword>
<keyword evidence="7 12" id="KW-1133">Transmembrane helix</keyword>
<comment type="similarity">
    <text evidence="2">Belongs to the CorA metal ion transporter (MIT) (TC 1.A.35) family.</text>
</comment>
<dbReference type="GO" id="GO:0050897">
    <property type="term" value="F:cobalt ion binding"/>
    <property type="evidence" value="ECO:0007669"/>
    <property type="project" value="TreeGrafter"/>
</dbReference>
<evidence type="ECO:0000256" key="4">
    <source>
        <dbReference type="ARBA" id="ARBA00022475"/>
    </source>
</evidence>
<dbReference type="Proteomes" id="UP000446866">
    <property type="component" value="Unassembled WGS sequence"/>
</dbReference>
<evidence type="ECO:0000256" key="7">
    <source>
        <dbReference type="ARBA" id="ARBA00022989"/>
    </source>
</evidence>
<dbReference type="GO" id="GO:0015087">
    <property type="term" value="F:cobalt ion transmembrane transporter activity"/>
    <property type="evidence" value="ECO:0007669"/>
    <property type="project" value="TreeGrafter"/>
</dbReference>
<comment type="catalytic activity">
    <reaction evidence="10">
        <text>Mg(2+)(in) = Mg(2+)(out)</text>
        <dbReference type="Rhea" id="RHEA:29827"/>
        <dbReference type="ChEBI" id="CHEBI:18420"/>
    </reaction>
</comment>
<comment type="function">
    <text evidence="11">Mediates influx of magnesium ions. Alternates between open and closed states. Activated by low cytoplasmic Mg(2+) levels. Inactive when cytoplasmic Mg(2+) levels are high.</text>
</comment>